<proteinExistence type="predicted"/>
<reference evidence="2" key="1">
    <citation type="submission" date="2022-07" db="EMBL/GenBank/DDBJ databases">
        <title>Enhanced cultured diversity of the mouse gut microbiota enables custom-made synthetic communities.</title>
        <authorList>
            <person name="Afrizal A."/>
        </authorList>
    </citation>
    <scope>NUCLEOTIDE SEQUENCE</scope>
    <source>
        <strain evidence="2">DSM 29186</strain>
    </source>
</reference>
<dbReference type="Proteomes" id="UP001140817">
    <property type="component" value="Unassembled WGS sequence"/>
</dbReference>
<dbReference type="EMBL" id="JANKBY010000473">
    <property type="protein sequence ID" value="MCR1824956.1"/>
    <property type="molecule type" value="Genomic_DNA"/>
</dbReference>
<evidence type="ECO:0008006" key="4">
    <source>
        <dbReference type="Google" id="ProtNLM"/>
    </source>
</evidence>
<name>A0A9X2S5S3_9FIRM</name>
<feature type="transmembrane region" description="Helical" evidence="1">
    <location>
        <begin position="83"/>
        <end position="102"/>
    </location>
</feature>
<feature type="transmembrane region" description="Helical" evidence="1">
    <location>
        <begin position="58"/>
        <end position="77"/>
    </location>
</feature>
<evidence type="ECO:0000256" key="1">
    <source>
        <dbReference type="SAM" id="Phobius"/>
    </source>
</evidence>
<organism evidence="2 3">
    <name type="scientific">Terrisporobacter muris</name>
    <dbReference type="NCBI Taxonomy" id="2963284"/>
    <lineage>
        <taxon>Bacteria</taxon>
        <taxon>Bacillati</taxon>
        <taxon>Bacillota</taxon>
        <taxon>Clostridia</taxon>
        <taxon>Peptostreptococcales</taxon>
        <taxon>Peptostreptococcaceae</taxon>
        <taxon>Terrisporobacter</taxon>
    </lineage>
</organism>
<gene>
    <name evidence="2" type="ORF">NSA58_19425</name>
</gene>
<accession>A0A9X2S5S3</accession>
<feature type="non-terminal residue" evidence="2">
    <location>
        <position position="114"/>
    </location>
</feature>
<feature type="transmembrane region" description="Helical" evidence="1">
    <location>
        <begin position="6"/>
        <end position="24"/>
    </location>
</feature>
<sequence length="114" mass="13248">MNSTIAVIINLPMLLLLYLIMFFTQALSGKRQFYGVSLNSDYFNKKEFKSLDKKFKSLLTIGFLIFIIITLVCIYSFKAYEIAFVLPILGFCIYEFCVFIYVHNKVKALKKDLS</sequence>
<evidence type="ECO:0000313" key="2">
    <source>
        <dbReference type="EMBL" id="MCR1824956.1"/>
    </source>
</evidence>
<protein>
    <recommendedName>
        <fullName evidence="4">SdpI family protein</fullName>
    </recommendedName>
</protein>
<keyword evidence="1" id="KW-0812">Transmembrane</keyword>
<dbReference type="AlphaFoldDB" id="A0A9X2S5S3"/>
<keyword evidence="3" id="KW-1185">Reference proteome</keyword>
<evidence type="ECO:0000313" key="3">
    <source>
        <dbReference type="Proteomes" id="UP001140817"/>
    </source>
</evidence>
<keyword evidence="1" id="KW-0472">Membrane</keyword>
<keyword evidence="1" id="KW-1133">Transmembrane helix</keyword>
<comment type="caution">
    <text evidence="2">The sequence shown here is derived from an EMBL/GenBank/DDBJ whole genome shotgun (WGS) entry which is preliminary data.</text>
</comment>